<reference evidence="14 15" key="1">
    <citation type="submission" date="2019-12" db="EMBL/GenBank/DDBJ databases">
        <title>Genomic-based taxomic classification of the family Erythrobacteraceae.</title>
        <authorList>
            <person name="Xu L."/>
        </authorList>
    </citation>
    <scope>NUCLEOTIDE SEQUENCE [LARGE SCALE GENOMIC DNA]</scope>
    <source>
        <strain evidence="14 15">DSM 18604</strain>
    </source>
</reference>
<dbReference type="InterPro" id="IPR012910">
    <property type="entry name" value="Plug_dom"/>
</dbReference>
<feature type="region of interest" description="Disordered" evidence="10">
    <location>
        <begin position="574"/>
        <end position="594"/>
    </location>
</feature>
<dbReference type="Gene3D" id="2.170.130.10">
    <property type="entry name" value="TonB-dependent receptor, plug domain"/>
    <property type="match status" value="1"/>
</dbReference>
<keyword evidence="14" id="KW-0675">Receptor</keyword>
<feature type="compositionally biased region" description="Low complexity" evidence="10">
    <location>
        <begin position="574"/>
        <end position="583"/>
    </location>
</feature>
<comment type="similarity">
    <text evidence="8 9">Belongs to the TonB-dependent receptor family.</text>
</comment>
<evidence type="ECO:0000259" key="13">
    <source>
        <dbReference type="Pfam" id="PF07715"/>
    </source>
</evidence>
<dbReference type="InterPro" id="IPR010104">
    <property type="entry name" value="TonB_rcpt_bac"/>
</dbReference>
<dbReference type="InterPro" id="IPR000531">
    <property type="entry name" value="Beta-barrel_TonB"/>
</dbReference>
<protein>
    <submittedName>
        <fullName evidence="14">TonB-dependent receptor</fullName>
    </submittedName>
</protein>
<evidence type="ECO:0000259" key="12">
    <source>
        <dbReference type="Pfam" id="PF00593"/>
    </source>
</evidence>
<feature type="chain" id="PRO_5032637351" evidence="11">
    <location>
        <begin position="22"/>
        <end position="933"/>
    </location>
</feature>
<dbReference type="InterPro" id="IPR036942">
    <property type="entry name" value="Beta-barrel_TonB_sf"/>
</dbReference>
<keyword evidence="6 8" id="KW-0472">Membrane</keyword>
<feature type="region of interest" description="Disordered" evidence="10">
    <location>
        <begin position="338"/>
        <end position="358"/>
    </location>
</feature>
<dbReference type="InterPro" id="IPR039426">
    <property type="entry name" value="TonB-dep_rcpt-like"/>
</dbReference>
<dbReference type="Gene3D" id="2.40.170.20">
    <property type="entry name" value="TonB-dependent receptor, beta-barrel domain"/>
    <property type="match status" value="1"/>
</dbReference>
<keyword evidence="3 8" id="KW-1134">Transmembrane beta strand</keyword>
<keyword evidence="11" id="KW-0732">Signal</keyword>
<evidence type="ECO:0000256" key="9">
    <source>
        <dbReference type="RuleBase" id="RU003357"/>
    </source>
</evidence>
<evidence type="ECO:0000256" key="3">
    <source>
        <dbReference type="ARBA" id="ARBA00022452"/>
    </source>
</evidence>
<evidence type="ECO:0000256" key="8">
    <source>
        <dbReference type="PROSITE-ProRule" id="PRU01360"/>
    </source>
</evidence>
<keyword evidence="15" id="KW-1185">Reference proteome</keyword>
<name>A0A845ABE5_9SPHN</name>
<evidence type="ECO:0000256" key="5">
    <source>
        <dbReference type="ARBA" id="ARBA00023077"/>
    </source>
</evidence>
<keyword evidence="2 8" id="KW-0813">Transport</keyword>
<proteinExistence type="inferred from homology"/>
<dbReference type="Pfam" id="PF00593">
    <property type="entry name" value="TonB_dep_Rec_b-barrel"/>
    <property type="match status" value="1"/>
</dbReference>
<keyword evidence="5 9" id="KW-0798">TonB box</keyword>
<dbReference type="RefSeq" id="WP_160740044.1">
    <property type="nucleotide sequence ID" value="NZ_WTYQ01000005.1"/>
</dbReference>
<evidence type="ECO:0000313" key="15">
    <source>
        <dbReference type="Proteomes" id="UP000460561"/>
    </source>
</evidence>
<evidence type="ECO:0000256" key="4">
    <source>
        <dbReference type="ARBA" id="ARBA00022692"/>
    </source>
</evidence>
<feature type="region of interest" description="Disordered" evidence="10">
    <location>
        <begin position="31"/>
        <end position="56"/>
    </location>
</feature>
<dbReference type="SUPFAM" id="SSF56935">
    <property type="entry name" value="Porins"/>
    <property type="match status" value="1"/>
</dbReference>
<dbReference type="PANTHER" id="PTHR40980">
    <property type="entry name" value="PLUG DOMAIN-CONTAINING PROTEIN"/>
    <property type="match status" value="1"/>
</dbReference>
<comment type="subcellular location">
    <subcellularLocation>
        <location evidence="1 8">Cell outer membrane</location>
        <topology evidence="1 8">Multi-pass membrane protein</topology>
    </subcellularLocation>
</comment>
<feature type="domain" description="TonB-dependent receptor plug" evidence="13">
    <location>
        <begin position="76"/>
        <end position="188"/>
    </location>
</feature>
<evidence type="ECO:0000256" key="1">
    <source>
        <dbReference type="ARBA" id="ARBA00004571"/>
    </source>
</evidence>
<keyword evidence="7 8" id="KW-0998">Cell outer membrane</keyword>
<comment type="caution">
    <text evidence="14">The sequence shown here is derived from an EMBL/GenBank/DDBJ whole genome shotgun (WGS) entry which is preliminary data.</text>
</comment>
<dbReference type="Pfam" id="PF07715">
    <property type="entry name" value="Plug"/>
    <property type="match status" value="1"/>
</dbReference>
<feature type="compositionally biased region" description="Polar residues" evidence="10">
    <location>
        <begin position="34"/>
        <end position="43"/>
    </location>
</feature>
<keyword evidence="4 8" id="KW-0812">Transmembrane</keyword>
<evidence type="ECO:0000256" key="11">
    <source>
        <dbReference type="SAM" id="SignalP"/>
    </source>
</evidence>
<dbReference type="GO" id="GO:0009279">
    <property type="term" value="C:cell outer membrane"/>
    <property type="evidence" value="ECO:0007669"/>
    <property type="project" value="UniProtKB-SubCell"/>
</dbReference>
<evidence type="ECO:0000256" key="6">
    <source>
        <dbReference type="ARBA" id="ARBA00023136"/>
    </source>
</evidence>
<dbReference type="InterPro" id="IPR037066">
    <property type="entry name" value="Plug_dom_sf"/>
</dbReference>
<dbReference type="Proteomes" id="UP000460561">
    <property type="component" value="Unassembled WGS sequence"/>
</dbReference>
<dbReference type="PROSITE" id="PS52016">
    <property type="entry name" value="TONB_DEPENDENT_REC_3"/>
    <property type="match status" value="1"/>
</dbReference>
<gene>
    <name evidence="14" type="ORF">GRI39_12375</name>
</gene>
<dbReference type="OrthoDB" id="5476657at2"/>
<feature type="signal peptide" evidence="11">
    <location>
        <begin position="1"/>
        <end position="21"/>
    </location>
</feature>
<dbReference type="EMBL" id="WTYQ01000005">
    <property type="protein sequence ID" value="MXP26827.1"/>
    <property type="molecule type" value="Genomic_DNA"/>
</dbReference>
<dbReference type="PANTHER" id="PTHR40980:SF4">
    <property type="entry name" value="TONB-DEPENDENT RECEPTOR-LIKE BETA-BARREL DOMAIN-CONTAINING PROTEIN"/>
    <property type="match status" value="1"/>
</dbReference>
<organism evidence="14 15">
    <name type="scientific">Altericroceibacterium indicum</name>
    <dbReference type="NCBI Taxonomy" id="374177"/>
    <lineage>
        <taxon>Bacteria</taxon>
        <taxon>Pseudomonadati</taxon>
        <taxon>Pseudomonadota</taxon>
        <taxon>Alphaproteobacteria</taxon>
        <taxon>Sphingomonadales</taxon>
        <taxon>Erythrobacteraceae</taxon>
        <taxon>Altericroceibacterium</taxon>
    </lineage>
</organism>
<dbReference type="AlphaFoldDB" id="A0A845ABE5"/>
<sequence length="933" mass="100747">MRILNRKLAYLCLSASCVAFAASSEARAVDTAPEAQSDQSVQSSKEDDAADNQADDSLTSDIIVNGHIERTALEDERNAVGTVDILSTGDIAISSNTGIADIARSLPGISSSYDQGANQTAVGEAQFVTIRGFDTSFNAYTLDGLRLPQVAGSSRAISLNLFSPFAIGNISADKTPGADKDADSIAGTINLHTPTAFDFSSNFTRIRSLGQLAKLASDNHQSSLGGAVGIDGARKFGSNDQFGLYVATYYEKRSNAAESVAAQDSYVTTQQDVGTTRDNGDALSARGLQWNFFNDKVERYGATGSFDYHGDATQLYLRMNYARYKNTNTMNQTSLRSELTDNADGSKQPNPNVAGGGSGDYNADGIFVGTGVNPASYFRTEDTDQKLFSTQLGGEFDLGGGFSAALEAAYANGAYNQPNRIEAAWRGVGYGASGVTVDQSDPRAPVAVMDDGATAYVSSLDRPTQYYVQQGWTYNSEDKKTIKGHLRWAGDDALQFIEIGGLYEDSHRDGRRLSPDDTRYKFSRPFDQRDVLGLSAAEFPGFTLPDFIGAYPARPIRVLSRSAIEDEVAQYVTSSGGTASGVSQETLDKGVTKSNESRKAVYATAKFQLGDLEAVPGIRYEDNHFDAHYYQGSSVKDGPSGFVSSSRNYDHFDPSLLLAFRPNDRIVLRGSVRSSYSRPAFDDLAGPSTYSFNDTTDELQYITQPNPNLKPTTAWNYDLGFEYYGDVGQYLQVALYYKDLKNIIVPTASQNLGATTNGDVTIFMPENGLSGSAKGIEVSGRYTYHGEDGSLLDGFGVGGSITLQDTNAKYAVSDTDLRSTSLPQAPDVIYNANVFYTGGSFRANLNYHYTGRILASVQTSAPDIYIQPVGSLDFGAAYELTDSLELGFSARNLLNQHAYWTTVGKSKDYISNDRNGGYLKTGSVYQVSATLKF</sequence>
<accession>A0A845ABE5</accession>
<evidence type="ECO:0000256" key="2">
    <source>
        <dbReference type="ARBA" id="ARBA00022448"/>
    </source>
</evidence>
<feature type="domain" description="TonB-dependent receptor-like beta-barrel" evidence="12">
    <location>
        <begin position="455"/>
        <end position="893"/>
    </location>
</feature>
<dbReference type="NCBIfam" id="TIGR01782">
    <property type="entry name" value="TonB-Xanth-Caul"/>
    <property type="match status" value="1"/>
</dbReference>
<evidence type="ECO:0000256" key="7">
    <source>
        <dbReference type="ARBA" id="ARBA00023237"/>
    </source>
</evidence>
<evidence type="ECO:0000313" key="14">
    <source>
        <dbReference type="EMBL" id="MXP26827.1"/>
    </source>
</evidence>
<evidence type="ECO:0000256" key="10">
    <source>
        <dbReference type="SAM" id="MobiDB-lite"/>
    </source>
</evidence>